<reference evidence="3" key="1">
    <citation type="submission" date="2018-05" db="EMBL/GenBank/DDBJ databases">
        <authorList>
            <person name="Lanie J.A."/>
            <person name="Ng W.-L."/>
            <person name="Kazmierczak K.M."/>
            <person name="Andrzejewski T.M."/>
            <person name="Davidsen T.M."/>
            <person name="Wayne K.J."/>
            <person name="Tettelin H."/>
            <person name="Glass J.I."/>
            <person name="Rusch D."/>
            <person name="Podicherti R."/>
            <person name="Tsui H.-C.T."/>
            <person name="Winkler M.E."/>
        </authorList>
    </citation>
    <scope>NUCLEOTIDE SEQUENCE</scope>
</reference>
<protein>
    <recommendedName>
        <fullName evidence="2">Exoribonuclease phosphorolytic domain-containing protein</fullName>
    </recommendedName>
</protein>
<dbReference type="GO" id="GO:0006402">
    <property type="term" value="P:mRNA catabolic process"/>
    <property type="evidence" value="ECO:0007669"/>
    <property type="project" value="InterPro"/>
</dbReference>
<feature type="non-terminal residue" evidence="3">
    <location>
        <position position="118"/>
    </location>
</feature>
<dbReference type="InterPro" id="IPR027408">
    <property type="entry name" value="PNPase/RNase_PH_dom_sf"/>
</dbReference>
<dbReference type="GO" id="GO:0005829">
    <property type="term" value="C:cytosol"/>
    <property type="evidence" value="ECO:0007669"/>
    <property type="project" value="TreeGrafter"/>
</dbReference>
<dbReference type="GO" id="GO:0004654">
    <property type="term" value="F:polyribonucleotide nucleotidyltransferase activity"/>
    <property type="evidence" value="ECO:0007669"/>
    <property type="project" value="InterPro"/>
</dbReference>
<dbReference type="InterPro" id="IPR012162">
    <property type="entry name" value="PNPase"/>
</dbReference>
<feature type="domain" description="Exoribonuclease phosphorolytic" evidence="2">
    <location>
        <begin position="11"/>
        <end position="118"/>
    </location>
</feature>
<dbReference type="InterPro" id="IPR020568">
    <property type="entry name" value="Ribosomal_Su5_D2-typ_SF"/>
</dbReference>
<keyword evidence="1" id="KW-0694">RNA-binding</keyword>
<proteinExistence type="predicted"/>
<organism evidence="3">
    <name type="scientific">marine metagenome</name>
    <dbReference type="NCBI Taxonomy" id="408172"/>
    <lineage>
        <taxon>unclassified sequences</taxon>
        <taxon>metagenomes</taxon>
        <taxon>ecological metagenomes</taxon>
    </lineage>
</organism>
<dbReference type="PANTHER" id="PTHR11252">
    <property type="entry name" value="POLYRIBONUCLEOTIDE NUCLEOTIDYLTRANSFERASE"/>
    <property type="match status" value="1"/>
</dbReference>
<dbReference type="GO" id="GO:0003723">
    <property type="term" value="F:RNA binding"/>
    <property type="evidence" value="ECO:0007669"/>
    <property type="project" value="UniProtKB-KW"/>
</dbReference>
<dbReference type="InterPro" id="IPR001247">
    <property type="entry name" value="ExoRNase_PH_dom1"/>
</dbReference>
<dbReference type="EMBL" id="UINC01085301">
    <property type="protein sequence ID" value="SVC32718.1"/>
    <property type="molecule type" value="Genomic_DNA"/>
</dbReference>
<dbReference type="SUPFAM" id="SSF54211">
    <property type="entry name" value="Ribosomal protein S5 domain 2-like"/>
    <property type="match status" value="1"/>
</dbReference>
<evidence type="ECO:0000259" key="2">
    <source>
        <dbReference type="Pfam" id="PF01138"/>
    </source>
</evidence>
<dbReference type="GO" id="GO:0000175">
    <property type="term" value="F:3'-5'-RNA exonuclease activity"/>
    <property type="evidence" value="ECO:0007669"/>
    <property type="project" value="TreeGrafter"/>
</dbReference>
<dbReference type="Pfam" id="PF01138">
    <property type="entry name" value="RNase_PH"/>
    <property type="match status" value="1"/>
</dbReference>
<dbReference type="AlphaFoldDB" id="A0A382L6Z8"/>
<name>A0A382L6Z8_9ZZZZ</name>
<accession>A0A382L6Z8</accession>
<sequence>MIQRLERQFAGRTLSLEVGRMAKLAHGSCLVQYGDTVVLCTATAQDKPTHLPFFPLTVEYREKAYAAGKIPGGFFKREGQPGEKEILSARQIDRPIRPLFPDGYMHETQIACLILSAD</sequence>
<dbReference type="PANTHER" id="PTHR11252:SF0">
    <property type="entry name" value="POLYRIBONUCLEOTIDE NUCLEOTIDYLTRANSFERASE 1, MITOCHONDRIAL"/>
    <property type="match status" value="1"/>
</dbReference>
<gene>
    <name evidence="3" type="ORF">METZ01_LOCUS285572</name>
</gene>
<dbReference type="Gene3D" id="3.30.230.70">
    <property type="entry name" value="GHMP Kinase, N-terminal domain"/>
    <property type="match status" value="1"/>
</dbReference>
<evidence type="ECO:0000256" key="1">
    <source>
        <dbReference type="ARBA" id="ARBA00022884"/>
    </source>
</evidence>
<evidence type="ECO:0000313" key="3">
    <source>
        <dbReference type="EMBL" id="SVC32718.1"/>
    </source>
</evidence>